<evidence type="ECO:0000256" key="1">
    <source>
        <dbReference type="PROSITE-ProRule" id="PRU00169"/>
    </source>
</evidence>
<proteinExistence type="predicted"/>
<gene>
    <name evidence="3" type="ORF">QJ048_17165</name>
</gene>
<dbReference type="InterPro" id="IPR052893">
    <property type="entry name" value="TCS_response_regulator"/>
</dbReference>
<dbReference type="RefSeq" id="WP_282335638.1">
    <property type="nucleotide sequence ID" value="NZ_JASBRG010000007.1"/>
</dbReference>
<comment type="caution">
    <text evidence="3">The sequence shown here is derived from an EMBL/GenBank/DDBJ whole genome shotgun (WGS) entry which is preliminary data.</text>
</comment>
<dbReference type="SUPFAM" id="SSF52172">
    <property type="entry name" value="CheY-like"/>
    <property type="match status" value="1"/>
</dbReference>
<evidence type="ECO:0000313" key="3">
    <source>
        <dbReference type="EMBL" id="MDI3321529.1"/>
    </source>
</evidence>
<feature type="domain" description="Response regulatory" evidence="2">
    <location>
        <begin position="5"/>
        <end position="128"/>
    </location>
</feature>
<keyword evidence="1" id="KW-0597">Phosphoprotein</keyword>
<dbReference type="SMART" id="SM00448">
    <property type="entry name" value="REC"/>
    <property type="match status" value="1"/>
</dbReference>
<dbReference type="PROSITE" id="PS50110">
    <property type="entry name" value="RESPONSE_REGULATORY"/>
    <property type="match status" value="1"/>
</dbReference>
<dbReference type="EMBL" id="JASBRG010000007">
    <property type="protein sequence ID" value="MDI3321529.1"/>
    <property type="molecule type" value="Genomic_DNA"/>
</dbReference>
<dbReference type="Pfam" id="PF00072">
    <property type="entry name" value="Response_reg"/>
    <property type="match status" value="1"/>
</dbReference>
<organism evidence="3 4">
    <name type="scientific">Pinibacter soli</name>
    <dbReference type="NCBI Taxonomy" id="3044211"/>
    <lineage>
        <taxon>Bacteria</taxon>
        <taxon>Pseudomonadati</taxon>
        <taxon>Bacteroidota</taxon>
        <taxon>Chitinophagia</taxon>
        <taxon>Chitinophagales</taxon>
        <taxon>Chitinophagaceae</taxon>
        <taxon>Pinibacter</taxon>
    </lineage>
</organism>
<accession>A0ABT6RG34</accession>
<feature type="modified residue" description="4-aspartylphosphate" evidence="1">
    <location>
        <position position="61"/>
    </location>
</feature>
<dbReference type="Proteomes" id="UP001226434">
    <property type="component" value="Unassembled WGS sequence"/>
</dbReference>
<dbReference type="InterPro" id="IPR011006">
    <property type="entry name" value="CheY-like_superfamily"/>
</dbReference>
<keyword evidence="4" id="KW-1185">Reference proteome</keyword>
<dbReference type="PANTHER" id="PTHR44520">
    <property type="entry name" value="RESPONSE REGULATOR RCP1-RELATED"/>
    <property type="match status" value="1"/>
</dbReference>
<name>A0ABT6RG34_9BACT</name>
<dbReference type="CDD" id="cd17557">
    <property type="entry name" value="REC_Rcp-like"/>
    <property type="match status" value="1"/>
</dbReference>
<evidence type="ECO:0000313" key="4">
    <source>
        <dbReference type="Proteomes" id="UP001226434"/>
    </source>
</evidence>
<reference evidence="3 4" key="1">
    <citation type="submission" date="2023-05" db="EMBL/GenBank/DDBJ databases">
        <title>Genome sequence of Pinibacter sp. MAH-24.</title>
        <authorList>
            <person name="Huq M.A."/>
        </authorList>
    </citation>
    <scope>NUCLEOTIDE SEQUENCE [LARGE SCALE GENOMIC DNA]</scope>
    <source>
        <strain evidence="3 4">MAH-24</strain>
    </source>
</reference>
<dbReference type="Gene3D" id="3.40.50.2300">
    <property type="match status" value="1"/>
</dbReference>
<sequence length="137" mass="15765">MTQAKILLVDDDLEDRFLIEDSFKEIGVSDLLHFEDNGENALNYLEQSFYSCSLPCLIILDLNMPKMNGTQILRLLKGNDKFINIPVIIFSTSLNAIEKEECLRLGAYSYVIKPVFYKDSIDTAKMFYDLSREFSES</sequence>
<dbReference type="InterPro" id="IPR001789">
    <property type="entry name" value="Sig_transdc_resp-reg_receiver"/>
</dbReference>
<evidence type="ECO:0000259" key="2">
    <source>
        <dbReference type="PROSITE" id="PS50110"/>
    </source>
</evidence>
<protein>
    <submittedName>
        <fullName evidence="3">Response regulator</fullName>
    </submittedName>
</protein>